<organism evidence="2">
    <name type="scientific">Drosophila melanogaster</name>
    <name type="common">Fruit fly</name>
    <dbReference type="NCBI Taxonomy" id="7227"/>
    <lineage>
        <taxon>Eukaryota</taxon>
        <taxon>Metazoa</taxon>
        <taxon>Ecdysozoa</taxon>
        <taxon>Arthropoda</taxon>
        <taxon>Hexapoda</taxon>
        <taxon>Insecta</taxon>
        <taxon>Pterygota</taxon>
        <taxon>Neoptera</taxon>
        <taxon>Endopterygota</taxon>
        <taxon>Diptera</taxon>
        <taxon>Brachycera</taxon>
        <taxon>Muscomorpha</taxon>
        <taxon>Ephydroidea</taxon>
        <taxon>Drosophilidae</taxon>
        <taxon>Drosophila</taxon>
        <taxon>Sophophora</taxon>
    </lineage>
</organism>
<keyword evidence="1" id="KW-0472">Membrane</keyword>
<feature type="non-terminal residue" evidence="2">
    <location>
        <position position="1"/>
    </location>
</feature>
<dbReference type="EMBL" id="AY094765">
    <property type="protein sequence ID" value="AAM11118.1"/>
    <property type="molecule type" value="mRNA"/>
</dbReference>
<feature type="transmembrane region" description="Helical" evidence="1">
    <location>
        <begin position="12"/>
        <end position="31"/>
    </location>
</feature>
<reference evidence="2" key="1">
    <citation type="submission" date="2002-04" db="EMBL/GenBank/DDBJ databases">
        <authorList>
            <person name="Stapleton M."/>
            <person name="Brokstein P."/>
            <person name="Hong L."/>
            <person name="Agbayani A."/>
            <person name="Carlson J."/>
            <person name="Champe M."/>
            <person name="Chavez C."/>
            <person name="Dorsett V."/>
            <person name="Dresnek D."/>
            <person name="Farfan D."/>
            <person name="Frise E."/>
            <person name="George R."/>
            <person name="Gonzalez M."/>
            <person name="Guarin H."/>
            <person name="Kronmiller B."/>
            <person name="Li P."/>
            <person name="Liao G."/>
            <person name="Miranda A."/>
            <person name="Mungall C.J."/>
            <person name="Nunoo J."/>
            <person name="Pacleb J."/>
            <person name="Paragas V."/>
            <person name="Park S."/>
            <person name="Patel S."/>
            <person name="Phouanenavong S."/>
            <person name="Wan K."/>
            <person name="Yu C."/>
            <person name="Lewis S.E."/>
            <person name="Rubin G.M."/>
            <person name="Celniker S."/>
        </authorList>
    </citation>
    <scope>NUCLEOTIDE SEQUENCE</scope>
</reference>
<dbReference type="AlphaFoldDB" id="Q8T3M0"/>
<proteinExistence type="evidence at transcript level"/>
<protein>
    <submittedName>
        <fullName evidence="2">GM09444p</fullName>
    </submittedName>
</protein>
<keyword evidence="1" id="KW-0812">Transmembrane</keyword>
<evidence type="ECO:0000313" key="2">
    <source>
        <dbReference type="EMBL" id="AAM11118.1"/>
    </source>
</evidence>
<evidence type="ECO:0000256" key="1">
    <source>
        <dbReference type="SAM" id="Phobius"/>
    </source>
</evidence>
<sequence length="36" mass="4204">LSNPRDDKTAQVLINSNWGFIIFFFSFEKNIGRKIS</sequence>
<accession>Q8T3M0</accession>
<keyword evidence="1" id="KW-1133">Transmembrane helix</keyword>
<name>Q8T3M0_DROME</name>